<keyword evidence="6 7" id="KW-0472">Membrane</keyword>
<comment type="subcellular location">
    <subcellularLocation>
        <location evidence="1 7">Cell membrane</location>
        <topology evidence="1 7">Multi-pass membrane protein</topology>
    </subcellularLocation>
</comment>
<feature type="transmembrane region" description="Helical" evidence="7">
    <location>
        <begin position="104"/>
        <end position="124"/>
    </location>
</feature>
<comment type="caution">
    <text evidence="9">The sequence shown here is derived from an EMBL/GenBank/DDBJ whole genome shotgun (WGS) entry which is preliminary data.</text>
</comment>
<dbReference type="Pfam" id="PF00528">
    <property type="entry name" value="BPD_transp_1"/>
    <property type="match status" value="1"/>
</dbReference>
<keyword evidence="3" id="KW-1003">Cell membrane</keyword>
<evidence type="ECO:0000313" key="9">
    <source>
        <dbReference type="EMBL" id="TQE97578.1"/>
    </source>
</evidence>
<organism evidence="9 10">
    <name type="scientific">Litorilinea aerophila</name>
    <dbReference type="NCBI Taxonomy" id="1204385"/>
    <lineage>
        <taxon>Bacteria</taxon>
        <taxon>Bacillati</taxon>
        <taxon>Chloroflexota</taxon>
        <taxon>Caldilineae</taxon>
        <taxon>Caldilineales</taxon>
        <taxon>Caldilineaceae</taxon>
        <taxon>Litorilinea</taxon>
    </lineage>
</organism>
<feature type="transmembrane region" description="Helical" evidence="7">
    <location>
        <begin position="215"/>
        <end position="234"/>
    </location>
</feature>
<evidence type="ECO:0000256" key="3">
    <source>
        <dbReference type="ARBA" id="ARBA00022475"/>
    </source>
</evidence>
<dbReference type="PROSITE" id="PS50928">
    <property type="entry name" value="ABC_TM1"/>
    <property type="match status" value="1"/>
</dbReference>
<feature type="transmembrane region" description="Helical" evidence="7">
    <location>
        <begin position="71"/>
        <end position="92"/>
    </location>
</feature>
<dbReference type="OrthoDB" id="9786413at2"/>
<dbReference type="Gene3D" id="1.10.3720.10">
    <property type="entry name" value="MetI-like"/>
    <property type="match status" value="1"/>
</dbReference>
<dbReference type="PANTHER" id="PTHR30193">
    <property type="entry name" value="ABC TRANSPORTER PERMEASE PROTEIN"/>
    <property type="match status" value="1"/>
</dbReference>
<evidence type="ECO:0000259" key="8">
    <source>
        <dbReference type="PROSITE" id="PS50928"/>
    </source>
</evidence>
<dbReference type="InterPro" id="IPR035906">
    <property type="entry name" value="MetI-like_sf"/>
</dbReference>
<dbReference type="Proteomes" id="UP000317371">
    <property type="component" value="Unassembled WGS sequence"/>
</dbReference>
<dbReference type="PANTHER" id="PTHR30193:SF37">
    <property type="entry name" value="INNER MEMBRANE ABC TRANSPORTER PERMEASE PROTEIN YCJO"/>
    <property type="match status" value="1"/>
</dbReference>
<feature type="transmembrane region" description="Helical" evidence="7">
    <location>
        <begin position="12"/>
        <end position="29"/>
    </location>
</feature>
<feature type="transmembrane region" description="Helical" evidence="7">
    <location>
        <begin position="154"/>
        <end position="176"/>
    </location>
</feature>
<dbReference type="InParanoid" id="A0A540VLD5"/>
<sequence length="291" mass="33021">MYRNKYRLIIPFLFPSVLLYVVFVMYPYLRAMYISFTRWRGLTPNPEFVGLENFARMLQDELFWNALQHNVIYLLTLPIVTISLGLFLAFLLTQGVRFAKFYRVTFFFPQVMSVVAIGVLWSFVYHPTMGILNSLLMLVGVQEPPVWLGNPDTALGAVGAVVVWQSVGFYMVLFIAGMESIPNTFYEAAVIDGATRWHLFWHITLPLLWDTVRTALVFLAIGAVDMFAIVQTMTEGGPSRATDVLATYLYETAFLGSKFGYATAIAVSMFLMVLTLSVVLMRVTARESLEY</sequence>
<evidence type="ECO:0000256" key="2">
    <source>
        <dbReference type="ARBA" id="ARBA00022448"/>
    </source>
</evidence>
<dbReference type="InterPro" id="IPR000515">
    <property type="entry name" value="MetI-like"/>
</dbReference>
<dbReference type="FunCoup" id="A0A540VLD5">
    <property type="interactions" value="90"/>
</dbReference>
<evidence type="ECO:0000256" key="5">
    <source>
        <dbReference type="ARBA" id="ARBA00022989"/>
    </source>
</evidence>
<evidence type="ECO:0000256" key="7">
    <source>
        <dbReference type="RuleBase" id="RU363032"/>
    </source>
</evidence>
<proteinExistence type="inferred from homology"/>
<dbReference type="RefSeq" id="WP_141608305.1">
    <property type="nucleotide sequence ID" value="NZ_VIGC02000002.1"/>
</dbReference>
<protein>
    <submittedName>
        <fullName evidence="9">Sugar ABC transporter permease</fullName>
    </submittedName>
</protein>
<keyword evidence="2 7" id="KW-0813">Transport</keyword>
<comment type="similarity">
    <text evidence="7">Belongs to the binding-protein-dependent transport system permease family.</text>
</comment>
<keyword evidence="10" id="KW-1185">Reference proteome</keyword>
<name>A0A540VLD5_9CHLR</name>
<evidence type="ECO:0000256" key="1">
    <source>
        <dbReference type="ARBA" id="ARBA00004651"/>
    </source>
</evidence>
<dbReference type="GO" id="GO:0005886">
    <property type="term" value="C:plasma membrane"/>
    <property type="evidence" value="ECO:0007669"/>
    <property type="project" value="UniProtKB-SubCell"/>
</dbReference>
<gene>
    <name evidence="9" type="ORF">FKZ61_01500</name>
</gene>
<dbReference type="SUPFAM" id="SSF161098">
    <property type="entry name" value="MetI-like"/>
    <property type="match status" value="1"/>
</dbReference>
<dbReference type="GO" id="GO:0055085">
    <property type="term" value="P:transmembrane transport"/>
    <property type="evidence" value="ECO:0007669"/>
    <property type="project" value="InterPro"/>
</dbReference>
<dbReference type="AlphaFoldDB" id="A0A540VLD5"/>
<dbReference type="EMBL" id="VIGC01000002">
    <property type="protein sequence ID" value="TQE97578.1"/>
    <property type="molecule type" value="Genomic_DNA"/>
</dbReference>
<keyword evidence="5 7" id="KW-1133">Transmembrane helix</keyword>
<evidence type="ECO:0000256" key="6">
    <source>
        <dbReference type="ARBA" id="ARBA00023136"/>
    </source>
</evidence>
<evidence type="ECO:0000256" key="4">
    <source>
        <dbReference type="ARBA" id="ARBA00022692"/>
    </source>
</evidence>
<accession>A0A540VLD5</accession>
<evidence type="ECO:0000313" key="10">
    <source>
        <dbReference type="Proteomes" id="UP000317371"/>
    </source>
</evidence>
<reference evidence="9 10" key="1">
    <citation type="submission" date="2019-06" db="EMBL/GenBank/DDBJ databases">
        <title>Genome sequence of Litorilinea aerophila BAA-2444.</title>
        <authorList>
            <person name="Maclea K.S."/>
            <person name="Maurais E.G."/>
            <person name="Iannazzi L.C."/>
        </authorList>
    </citation>
    <scope>NUCLEOTIDE SEQUENCE [LARGE SCALE GENOMIC DNA]</scope>
    <source>
        <strain evidence="9 10">ATCC BAA-2444</strain>
    </source>
</reference>
<keyword evidence="4 7" id="KW-0812">Transmembrane</keyword>
<feature type="domain" description="ABC transmembrane type-1" evidence="8">
    <location>
        <begin position="67"/>
        <end position="280"/>
    </location>
</feature>
<feature type="transmembrane region" description="Helical" evidence="7">
    <location>
        <begin position="259"/>
        <end position="281"/>
    </location>
</feature>
<dbReference type="CDD" id="cd06261">
    <property type="entry name" value="TM_PBP2"/>
    <property type="match status" value="1"/>
</dbReference>
<dbReference type="InterPro" id="IPR051393">
    <property type="entry name" value="ABC_transporter_permease"/>
</dbReference>